<comment type="caution">
    <text evidence="1">The sequence shown here is derived from an EMBL/GenBank/DDBJ whole genome shotgun (WGS) entry which is preliminary data.</text>
</comment>
<protein>
    <submittedName>
        <fullName evidence="1">Uncharacterized protein</fullName>
    </submittedName>
</protein>
<proteinExistence type="predicted"/>
<gene>
    <name evidence="1" type="ORF">FBU59_001702</name>
</gene>
<keyword evidence="2" id="KW-1185">Reference proteome</keyword>
<dbReference type="Proteomes" id="UP001150603">
    <property type="component" value="Unassembled WGS sequence"/>
</dbReference>
<evidence type="ECO:0000313" key="2">
    <source>
        <dbReference type="Proteomes" id="UP001150603"/>
    </source>
</evidence>
<dbReference type="EMBL" id="JANBPW010000811">
    <property type="protein sequence ID" value="KAJ1948204.1"/>
    <property type="molecule type" value="Genomic_DNA"/>
</dbReference>
<organism evidence="1 2">
    <name type="scientific">Linderina macrospora</name>
    <dbReference type="NCBI Taxonomy" id="4868"/>
    <lineage>
        <taxon>Eukaryota</taxon>
        <taxon>Fungi</taxon>
        <taxon>Fungi incertae sedis</taxon>
        <taxon>Zoopagomycota</taxon>
        <taxon>Kickxellomycotina</taxon>
        <taxon>Kickxellomycetes</taxon>
        <taxon>Kickxellales</taxon>
        <taxon>Kickxellaceae</taxon>
        <taxon>Linderina</taxon>
    </lineage>
</organism>
<reference evidence="1" key="1">
    <citation type="submission" date="2022-07" db="EMBL/GenBank/DDBJ databases">
        <title>Phylogenomic reconstructions and comparative analyses of Kickxellomycotina fungi.</title>
        <authorList>
            <person name="Reynolds N.K."/>
            <person name="Stajich J.E."/>
            <person name="Barry K."/>
            <person name="Grigoriev I.V."/>
            <person name="Crous P."/>
            <person name="Smith M.E."/>
        </authorList>
    </citation>
    <scope>NUCLEOTIDE SEQUENCE</scope>
    <source>
        <strain evidence="1">NRRL 5244</strain>
    </source>
</reference>
<accession>A0ACC1JDJ6</accession>
<name>A0ACC1JDJ6_9FUNG</name>
<evidence type="ECO:0000313" key="1">
    <source>
        <dbReference type="EMBL" id="KAJ1948204.1"/>
    </source>
</evidence>
<sequence>MKLIKVQYIGRHGTRYPTLSDMEKIRRLLSNLDVPASWILPDLIDDQNSAQLAAAGHLEMYQLGQRAAKHYHHLLNSTVFLSSESARCIDSAMAFMSGLGNTSSLNVIPRNHDTTLAMKYSCPLWSHYRQQVSADIHHNVDIFDNLHGTRIQSHVRHRLGTLLSMEDIATVYKLCGYDLALYDDANRWCSLVDHQMSFWLELRNDIRYSRVYGPDGADINKHIACSLVTELFNELDMHRNITGSFRFAHAETIMFLSTLMHLERSLGTTSQPITGNMGLEAAQKRGFRTSSLVPFAANIIFELYQGSGNQLLVRVLVNEQPIRLAQCHGSDFCPLDKLRKALGSDVGCRFEGVCSLLNI</sequence>